<comment type="caution">
    <text evidence="2">The sequence shown here is derived from an EMBL/GenBank/DDBJ whole genome shotgun (WGS) entry which is preliminary data.</text>
</comment>
<dbReference type="AlphaFoldDB" id="A0AAD8PKI5"/>
<evidence type="ECO:0000256" key="1">
    <source>
        <dbReference type="SAM" id="MobiDB-lite"/>
    </source>
</evidence>
<organism evidence="2 3">
    <name type="scientific">Colletotrichum navitas</name>
    <dbReference type="NCBI Taxonomy" id="681940"/>
    <lineage>
        <taxon>Eukaryota</taxon>
        <taxon>Fungi</taxon>
        <taxon>Dikarya</taxon>
        <taxon>Ascomycota</taxon>
        <taxon>Pezizomycotina</taxon>
        <taxon>Sordariomycetes</taxon>
        <taxon>Hypocreomycetidae</taxon>
        <taxon>Glomerellales</taxon>
        <taxon>Glomerellaceae</taxon>
        <taxon>Colletotrichum</taxon>
        <taxon>Colletotrichum graminicola species complex</taxon>
    </lineage>
</organism>
<sequence length="142" mass="16085">MMPPDLWLRQPLARLARDVGPVAHPRGARNRREPERKSSTKMVKSPVGWRTGRQCSYIDPKHYVYSLPGGLPSRHHARLHKGYEPGRYITGLCRPLAPSSRTDHTRHKAAGVSLLCRVRPREPHAHAAELGSQLYTWLSTTI</sequence>
<protein>
    <submittedName>
        <fullName evidence="2">Uncharacterized protein</fullName>
    </submittedName>
</protein>
<name>A0AAD8PKI5_9PEZI</name>
<dbReference type="GeneID" id="85443646"/>
<dbReference type="Proteomes" id="UP001230504">
    <property type="component" value="Unassembled WGS sequence"/>
</dbReference>
<gene>
    <name evidence="2" type="ORF">LY79DRAFT_572806</name>
</gene>
<accession>A0AAD8PKI5</accession>
<dbReference type="RefSeq" id="XP_060407299.1">
    <property type="nucleotide sequence ID" value="XM_060559406.1"/>
</dbReference>
<evidence type="ECO:0000313" key="3">
    <source>
        <dbReference type="Proteomes" id="UP001230504"/>
    </source>
</evidence>
<feature type="region of interest" description="Disordered" evidence="1">
    <location>
        <begin position="18"/>
        <end position="47"/>
    </location>
</feature>
<proteinExistence type="predicted"/>
<evidence type="ECO:0000313" key="2">
    <source>
        <dbReference type="EMBL" id="KAK1566069.1"/>
    </source>
</evidence>
<feature type="non-terminal residue" evidence="2">
    <location>
        <position position="142"/>
    </location>
</feature>
<reference evidence="2" key="1">
    <citation type="submission" date="2021-06" db="EMBL/GenBank/DDBJ databases">
        <title>Comparative genomics, transcriptomics and evolutionary studies reveal genomic signatures of adaptation to plant cell wall in hemibiotrophic fungi.</title>
        <authorList>
            <consortium name="DOE Joint Genome Institute"/>
            <person name="Baroncelli R."/>
            <person name="Diaz J.F."/>
            <person name="Benocci T."/>
            <person name="Peng M."/>
            <person name="Battaglia E."/>
            <person name="Haridas S."/>
            <person name="Andreopoulos W."/>
            <person name="Labutti K."/>
            <person name="Pangilinan J."/>
            <person name="Floch G.L."/>
            <person name="Makela M.R."/>
            <person name="Henrissat B."/>
            <person name="Grigoriev I.V."/>
            <person name="Crouch J.A."/>
            <person name="De Vries R.P."/>
            <person name="Sukno S.A."/>
            <person name="Thon M.R."/>
        </authorList>
    </citation>
    <scope>NUCLEOTIDE SEQUENCE</scope>
    <source>
        <strain evidence="2">CBS 125086</strain>
    </source>
</reference>
<keyword evidence="3" id="KW-1185">Reference proteome</keyword>
<dbReference type="EMBL" id="JAHLJV010000165">
    <property type="protein sequence ID" value="KAK1566069.1"/>
    <property type="molecule type" value="Genomic_DNA"/>
</dbReference>